<evidence type="ECO:0000313" key="2">
    <source>
        <dbReference type="Proteomes" id="UP000176901"/>
    </source>
</evidence>
<protein>
    <submittedName>
        <fullName evidence="1">Uncharacterized protein</fullName>
    </submittedName>
</protein>
<name>A0A1G2R3B7_9BACT</name>
<sequence length="63" mass="7421">MIAKTAILHRGGRGDWVSSRIGKQRSARNRGFLGSEATEWWYWVQEKQNNPAMWEEARKVFEL</sequence>
<dbReference type="AlphaFoldDB" id="A0A1G2R3B7"/>
<comment type="caution">
    <text evidence="1">The sequence shown here is derived from an EMBL/GenBank/DDBJ whole genome shotgun (WGS) entry which is preliminary data.</text>
</comment>
<reference evidence="1 2" key="1">
    <citation type="journal article" date="2016" name="Nat. Commun.">
        <title>Thousands of microbial genomes shed light on interconnected biogeochemical processes in an aquifer system.</title>
        <authorList>
            <person name="Anantharaman K."/>
            <person name="Brown C.T."/>
            <person name="Hug L.A."/>
            <person name="Sharon I."/>
            <person name="Castelle C.J."/>
            <person name="Probst A.J."/>
            <person name="Thomas B.C."/>
            <person name="Singh A."/>
            <person name="Wilkins M.J."/>
            <person name="Karaoz U."/>
            <person name="Brodie E.L."/>
            <person name="Williams K.H."/>
            <person name="Hubbard S.S."/>
            <person name="Banfield J.F."/>
        </authorList>
    </citation>
    <scope>NUCLEOTIDE SEQUENCE [LARGE SCALE GENOMIC DNA]</scope>
</reference>
<evidence type="ECO:0000313" key="1">
    <source>
        <dbReference type="EMBL" id="OHA67283.1"/>
    </source>
</evidence>
<organism evidence="1 2">
    <name type="scientific">Candidatus Wildermuthbacteria bacterium RIFCSPHIGHO2_02_FULL_47_12</name>
    <dbReference type="NCBI Taxonomy" id="1802451"/>
    <lineage>
        <taxon>Bacteria</taxon>
        <taxon>Candidatus Wildermuthiibacteriota</taxon>
    </lineage>
</organism>
<gene>
    <name evidence="1" type="ORF">A3C82_00270</name>
</gene>
<dbReference type="STRING" id="1802451.A3C82_00270"/>
<dbReference type="Proteomes" id="UP000176901">
    <property type="component" value="Unassembled WGS sequence"/>
</dbReference>
<proteinExistence type="predicted"/>
<accession>A0A1G2R3B7</accession>
<dbReference type="EMBL" id="MHTW01000015">
    <property type="protein sequence ID" value="OHA67283.1"/>
    <property type="molecule type" value="Genomic_DNA"/>
</dbReference>